<comment type="caution">
    <text evidence="1">The sequence shown here is derived from an EMBL/GenBank/DDBJ whole genome shotgun (WGS) entry which is preliminary data.</text>
</comment>
<dbReference type="Proteomes" id="UP001151699">
    <property type="component" value="Unassembled WGS sequence"/>
</dbReference>
<accession>A0A9Q0RU65</accession>
<dbReference type="AlphaFoldDB" id="A0A9Q0RU65"/>
<reference evidence="1" key="1">
    <citation type="submission" date="2022-07" db="EMBL/GenBank/DDBJ databases">
        <authorList>
            <person name="Trinca V."/>
            <person name="Uliana J.V.C."/>
            <person name="Torres T.T."/>
            <person name="Ward R.J."/>
            <person name="Monesi N."/>
        </authorList>
    </citation>
    <scope>NUCLEOTIDE SEQUENCE</scope>
    <source>
        <strain evidence="1">HSMRA1968</strain>
        <tissue evidence="1">Whole embryos</tissue>
    </source>
</reference>
<keyword evidence="2" id="KW-1185">Reference proteome</keyword>
<evidence type="ECO:0000313" key="1">
    <source>
        <dbReference type="EMBL" id="KAJ6624618.1"/>
    </source>
</evidence>
<evidence type="ECO:0000313" key="2">
    <source>
        <dbReference type="Proteomes" id="UP001151699"/>
    </source>
</evidence>
<name>A0A9Q0RU65_9DIPT</name>
<dbReference type="EMBL" id="WJQU01003471">
    <property type="protein sequence ID" value="KAJ6624618.1"/>
    <property type="molecule type" value="Genomic_DNA"/>
</dbReference>
<organism evidence="1 2">
    <name type="scientific">Pseudolycoriella hygida</name>
    <dbReference type="NCBI Taxonomy" id="35572"/>
    <lineage>
        <taxon>Eukaryota</taxon>
        <taxon>Metazoa</taxon>
        <taxon>Ecdysozoa</taxon>
        <taxon>Arthropoda</taxon>
        <taxon>Hexapoda</taxon>
        <taxon>Insecta</taxon>
        <taxon>Pterygota</taxon>
        <taxon>Neoptera</taxon>
        <taxon>Endopterygota</taxon>
        <taxon>Diptera</taxon>
        <taxon>Nematocera</taxon>
        <taxon>Sciaroidea</taxon>
        <taxon>Sciaridae</taxon>
        <taxon>Pseudolycoriella</taxon>
    </lineage>
</organism>
<gene>
    <name evidence="1" type="ORF">Bhyg_16493</name>
</gene>
<protein>
    <submittedName>
        <fullName evidence="1">Uncharacterized protein</fullName>
    </submittedName>
</protein>
<proteinExistence type="predicted"/>
<sequence>MTSVGGNSFKFPDDKLMNSVNHNELTMELKLIEKTLLENGNEDEVKQSSPNLIASSIWNNNEIKTPATTSNNLSKPNAAQLYWSEQKDNKKDIIAEDTYESK</sequence>
<feature type="non-terminal residue" evidence="1">
    <location>
        <position position="102"/>
    </location>
</feature>